<organism evidence="1 2">
    <name type="scientific">Helianthus annuus</name>
    <name type="common">Common sunflower</name>
    <dbReference type="NCBI Taxonomy" id="4232"/>
    <lineage>
        <taxon>Eukaryota</taxon>
        <taxon>Viridiplantae</taxon>
        <taxon>Streptophyta</taxon>
        <taxon>Embryophyta</taxon>
        <taxon>Tracheophyta</taxon>
        <taxon>Spermatophyta</taxon>
        <taxon>Magnoliopsida</taxon>
        <taxon>eudicotyledons</taxon>
        <taxon>Gunneridae</taxon>
        <taxon>Pentapetalae</taxon>
        <taxon>asterids</taxon>
        <taxon>campanulids</taxon>
        <taxon>Asterales</taxon>
        <taxon>Asteraceae</taxon>
        <taxon>Asteroideae</taxon>
        <taxon>Heliantheae alliance</taxon>
        <taxon>Heliantheae</taxon>
        <taxon>Helianthus</taxon>
    </lineage>
</organism>
<evidence type="ECO:0000313" key="2">
    <source>
        <dbReference type="Proteomes" id="UP000215914"/>
    </source>
</evidence>
<dbReference type="AlphaFoldDB" id="A0A9K3N5V9"/>
<protein>
    <submittedName>
        <fullName evidence="1">Uncharacterized protein</fullName>
    </submittedName>
</protein>
<proteinExistence type="predicted"/>
<evidence type="ECO:0000313" key="1">
    <source>
        <dbReference type="EMBL" id="KAF5787628.1"/>
    </source>
</evidence>
<name>A0A9K3N5V9_HELAN</name>
<reference evidence="1" key="1">
    <citation type="journal article" date="2017" name="Nature">
        <title>The sunflower genome provides insights into oil metabolism, flowering and Asterid evolution.</title>
        <authorList>
            <person name="Badouin H."/>
            <person name="Gouzy J."/>
            <person name="Grassa C.J."/>
            <person name="Murat F."/>
            <person name="Staton S.E."/>
            <person name="Cottret L."/>
            <person name="Lelandais-Briere C."/>
            <person name="Owens G.L."/>
            <person name="Carrere S."/>
            <person name="Mayjonade B."/>
            <person name="Legrand L."/>
            <person name="Gill N."/>
            <person name="Kane N.C."/>
            <person name="Bowers J.E."/>
            <person name="Hubner S."/>
            <person name="Bellec A."/>
            <person name="Berard A."/>
            <person name="Berges H."/>
            <person name="Blanchet N."/>
            <person name="Boniface M.C."/>
            <person name="Brunel D."/>
            <person name="Catrice O."/>
            <person name="Chaidir N."/>
            <person name="Claudel C."/>
            <person name="Donnadieu C."/>
            <person name="Faraut T."/>
            <person name="Fievet G."/>
            <person name="Helmstetter N."/>
            <person name="King M."/>
            <person name="Knapp S.J."/>
            <person name="Lai Z."/>
            <person name="Le Paslier M.C."/>
            <person name="Lippi Y."/>
            <person name="Lorenzon L."/>
            <person name="Mandel J.R."/>
            <person name="Marage G."/>
            <person name="Marchand G."/>
            <person name="Marquand E."/>
            <person name="Bret-Mestries E."/>
            <person name="Morien E."/>
            <person name="Nambeesan S."/>
            <person name="Nguyen T."/>
            <person name="Pegot-Espagnet P."/>
            <person name="Pouilly N."/>
            <person name="Raftis F."/>
            <person name="Sallet E."/>
            <person name="Schiex T."/>
            <person name="Thomas J."/>
            <person name="Vandecasteele C."/>
            <person name="Vares D."/>
            <person name="Vear F."/>
            <person name="Vautrin S."/>
            <person name="Crespi M."/>
            <person name="Mangin B."/>
            <person name="Burke J.M."/>
            <person name="Salse J."/>
            <person name="Munos S."/>
            <person name="Vincourt P."/>
            <person name="Rieseberg L.H."/>
            <person name="Langlade N.B."/>
        </authorList>
    </citation>
    <scope>NUCLEOTIDE SEQUENCE</scope>
    <source>
        <tissue evidence="1">Leaves</tissue>
    </source>
</reference>
<accession>A0A9K3N5V9</accession>
<dbReference type="Proteomes" id="UP000215914">
    <property type="component" value="Unassembled WGS sequence"/>
</dbReference>
<keyword evidence="2" id="KW-1185">Reference proteome</keyword>
<dbReference type="Gramene" id="mRNA:HanXRQr2_Chr10g0454941">
    <property type="protein sequence ID" value="CDS:HanXRQr2_Chr10g0454941.1"/>
    <property type="gene ID" value="HanXRQr2_Chr10g0454941"/>
</dbReference>
<dbReference type="EMBL" id="MNCJ02000325">
    <property type="protein sequence ID" value="KAF5787628.1"/>
    <property type="molecule type" value="Genomic_DNA"/>
</dbReference>
<gene>
    <name evidence="1" type="ORF">HanXRQr2_Chr10g0454941</name>
</gene>
<sequence>MINVMFISYGMRRDISRRWFCFSLISQNEVENQRNKKIKVVMSDRGGRYVSPFRMCTFI</sequence>
<comment type="caution">
    <text evidence="1">The sequence shown here is derived from an EMBL/GenBank/DDBJ whole genome shotgun (WGS) entry which is preliminary data.</text>
</comment>
<reference evidence="1" key="2">
    <citation type="submission" date="2020-06" db="EMBL/GenBank/DDBJ databases">
        <title>Helianthus annuus Genome sequencing and assembly Release 2.</title>
        <authorList>
            <person name="Gouzy J."/>
            <person name="Langlade N."/>
            <person name="Munos S."/>
        </authorList>
    </citation>
    <scope>NUCLEOTIDE SEQUENCE</scope>
    <source>
        <tissue evidence="1">Leaves</tissue>
    </source>
</reference>